<feature type="domain" description="GRAM" evidence="3">
    <location>
        <begin position="517"/>
        <end position="602"/>
    </location>
</feature>
<feature type="non-terminal residue" evidence="4">
    <location>
        <position position="1"/>
    </location>
</feature>
<feature type="compositionally biased region" description="Polar residues" evidence="2">
    <location>
        <begin position="57"/>
        <end position="67"/>
    </location>
</feature>
<dbReference type="InterPro" id="IPR004182">
    <property type="entry name" value="GRAM"/>
</dbReference>
<keyword evidence="5" id="KW-1185">Reference proteome</keyword>
<feature type="compositionally biased region" description="Basic and acidic residues" evidence="2">
    <location>
        <begin position="100"/>
        <end position="116"/>
    </location>
</feature>
<accession>A0A9P6LZX3</accession>
<dbReference type="Proteomes" id="UP000749646">
    <property type="component" value="Unassembled WGS sequence"/>
</dbReference>
<feature type="compositionally biased region" description="Polar residues" evidence="2">
    <location>
        <begin position="603"/>
        <end position="622"/>
    </location>
</feature>
<evidence type="ECO:0000313" key="5">
    <source>
        <dbReference type="Proteomes" id="UP000749646"/>
    </source>
</evidence>
<evidence type="ECO:0000313" key="4">
    <source>
        <dbReference type="EMBL" id="KAF9955617.1"/>
    </source>
</evidence>
<feature type="compositionally biased region" description="Polar residues" evidence="2">
    <location>
        <begin position="118"/>
        <end position="128"/>
    </location>
</feature>
<dbReference type="Gene3D" id="2.30.29.30">
    <property type="entry name" value="Pleckstrin-homology domain (PH domain)/Phosphotyrosine-binding domain (PTB)"/>
    <property type="match status" value="2"/>
</dbReference>
<proteinExistence type="predicted"/>
<feature type="region of interest" description="Disordered" evidence="2">
    <location>
        <begin position="599"/>
        <end position="622"/>
    </location>
</feature>
<evidence type="ECO:0000256" key="1">
    <source>
        <dbReference type="SAM" id="Coils"/>
    </source>
</evidence>
<dbReference type="SMART" id="SM00568">
    <property type="entry name" value="GRAM"/>
    <property type="match status" value="1"/>
</dbReference>
<keyword evidence="1" id="KW-0175">Coiled coil</keyword>
<evidence type="ECO:0000259" key="3">
    <source>
        <dbReference type="SMART" id="SM00568"/>
    </source>
</evidence>
<dbReference type="OrthoDB" id="294251at2759"/>
<protein>
    <recommendedName>
        <fullName evidence="3">GRAM domain-containing protein</fullName>
    </recommendedName>
</protein>
<comment type="caution">
    <text evidence="4">The sequence shown here is derived from an EMBL/GenBank/DDBJ whole genome shotgun (WGS) entry which is preliminary data.</text>
</comment>
<feature type="region of interest" description="Disordered" evidence="2">
    <location>
        <begin position="57"/>
        <end position="174"/>
    </location>
</feature>
<feature type="compositionally biased region" description="Polar residues" evidence="2">
    <location>
        <begin position="702"/>
        <end position="720"/>
    </location>
</feature>
<name>A0A9P6LZX3_9FUNG</name>
<evidence type="ECO:0000256" key="2">
    <source>
        <dbReference type="SAM" id="MobiDB-lite"/>
    </source>
</evidence>
<gene>
    <name evidence="4" type="ORF">BGZ65_003277</name>
</gene>
<feature type="region of interest" description="Disordered" evidence="2">
    <location>
        <begin position="701"/>
        <end position="721"/>
    </location>
</feature>
<dbReference type="Pfam" id="PF02893">
    <property type="entry name" value="GRAM"/>
    <property type="match status" value="1"/>
</dbReference>
<dbReference type="AlphaFoldDB" id="A0A9P6LZX3"/>
<reference evidence="4" key="1">
    <citation type="journal article" date="2020" name="Fungal Divers.">
        <title>Resolving the Mortierellaceae phylogeny through synthesis of multi-gene phylogenetics and phylogenomics.</title>
        <authorList>
            <person name="Vandepol N."/>
            <person name="Liber J."/>
            <person name="Desiro A."/>
            <person name="Na H."/>
            <person name="Kennedy M."/>
            <person name="Barry K."/>
            <person name="Grigoriev I.V."/>
            <person name="Miller A.N."/>
            <person name="O'Donnell K."/>
            <person name="Stajich J.E."/>
            <person name="Bonito G."/>
        </authorList>
    </citation>
    <scope>NUCLEOTIDE SEQUENCE</scope>
    <source>
        <strain evidence="4">MES-2147</strain>
    </source>
</reference>
<feature type="coiled-coil region" evidence="1">
    <location>
        <begin position="237"/>
        <end position="264"/>
    </location>
</feature>
<dbReference type="EMBL" id="JAAAHW010006745">
    <property type="protein sequence ID" value="KAF9955617.1"/>
    <property type="molecule type" value="Genomic_DNA"/>
</dbReference>
<dbReference type="InterPro" id="IPR011993">
    <property type="entry name" value="PH-like_dom_sf"/>
</dbReference>
<sequence length="800" mass="88974">MIIKPIPSATTDQAVVWQDEEANHRFILQTRSVPLLSSHQIKKLRRLSLSLVSSIGNTANSTDSSAKPSSPGPLSPTLPTLSEDHQSEDEEPEQPLSPSELERQLDQKKQKEDRNHSPGPQLSFNPTSFRKLFPRTASQSSIPAAPPQPQQQPPQSKTSGSERRPSFGHKTGFSLGSAGDLFGNIVDSVQKSTATTQRNMLRQLPSLNLSSISLGSTFTLPSTLTAAKAKVVPSTTSAALGKMLESVRQEMKNSEENISVADATFRIVLQCSLESYVVAIAVDEATIRADWDCIHKTVFPKISEQELDLGYHRGDEAESDRKWIYEVDRLSEALSLDHDQDKVIMSAELHRLFRFENEELLCFYRSGHVQEDGSVLSGHIALTKNFLCWHNSTISERTSDAIMAYSTNSDTDAIIRTKTAYKDVISIEDEYQGQKGHIVVTTRSSKRVFIPTFHQKEVLDMLTHFCNAYMQLLVSEMGDKTQQDQNSATESNPSLHSGTSAFLISSTSDLKVYQRDTSFRSTFRLPPTEKPLEEFAASLETKSIADIQEGTVYLSRNFICYMSGPSLFSSNPTPDTLLEDSSASTLTLVIPLSEIVEMKRETSPSNSGHSKQGSLQSIQSGLNSPTRNQTFASLMSFVARPQAGILITTRSRMTIWLTRNQGSNQEFYDTIDKALRSSENSTTLLKTLELQTSQDVLRYSWGSGSTRSQENSQGSGSDVNTLLDDNDGLDSIYSGQETTIPLPLGLQHLFGTTSRKHDKRVIHDHRMEENQRRDLDLESAWVDYFALYGKDACMIKTKQL</sequence>
<organism evidence="4 5">
    <name type="scientific">Modicella reniformis</name>
    <dbReference type="NCBI Taxonomy" id="1440133"/>
    <lineage>
        <taxon>Eukaryota</taxon>
        <taxon>Fungi</taxon>
        <taxon>Fungi incertae sedis</taxon>
        <taxon>Mucoromycota</taxon>
        <taxon>Mortierellomycotina</taxon>
        <taxon>Mortierellomycetes</taxon>
        <taxon>Mortierellales</taxon>
        <taxon>Mortierellaceae</taxon>
        <taxon>Modicella</taxon>
    </lineage>
</organism>